<feature type="transmembrane region" description="Helical" evidence="10">
    <location>
        <begin position="34"/>
        <end position="53"/>
    </location>
</feature>
<evidence type="ECO:0000256" key="4">
    <source>
        <dbReference type="ARBA" id="ARBA00022692"/>
    </source>
</evidence>
<dbReference type="PANTHER" id="PTHR34185">
    <property type="entry name" value="DIADENYLATE CYCLASE"/>
    <property type="match status" value="1"/>
</dbReference>
<reference evidence="12 13" key="1">
    <citation type="journal article" date="2014" name="Genome Biol. Evol.">
        <title>Extensive gene acquisition in the extremely psychrophilic bacterial species Psychroflexus torquis and the link to sea-ice ecosystem specialism.</title>
        <authorList>
            <person name="Feng S."/>
            <person name="Powell S.M."/>
            <person name="Wilson R."/>
            <person name="Bowman J.P."/>
        </authorList>
    </citation>
    <scope>NUCLEOTIDE SEQUENCE [LARGE SCALE GENOMIC DNA]</scope>
    <source>
        <strain evidence="12 13">ACAM 44</strain>
    </source>
</reference>
<evidence type="ECO:0000256" key="10">
    <source>
        <dbReference type="HAMAP-Rule" id="MF_01499"/>
    </source>
</evidence>
<keyword evidence="5 10" id="KW-0548">Nucleotidyltransferase</keyword>
<comment type="caution">
    <text evidence="12">The sequence shown here is derived from an EMBL/GenBank/DDBJ whole genome shotgun (WGS) entry which is preliminary data.</text>
</comment>
<feature type="transmembrane region" description="Helical" evidence="10">
    <location>
        <begin position="59"/>
        <end position="79"/>
    </location>
</feature>
<evidence type="ECO:0000256" key="7">
    <source>
        <dbReference type="ARBA" id="ARBA00022840"/>
    </source>
</evidence>
<comment type="subunit">
    <text evidence="10">Probably a homodimer.</text>
</comment>
<evidence type="ECO:0000256" key="6">
    <source>
        <dbReference type="ARBA" id="ARBA00022741"/>
    </source>
</evidence>
<dbReference type="GO" id="GO:0106408">
    <property type="term" value="F:diadenylate cyclase activity"/>
    <property type="evidence" value="ECO:0007669"/>
    <property type="project" value="UniProtKB-EC"/>
</dbReference>
<dbReference type="SUPFAM" id="SSF143597">
    <property type="entry name" value="YojJ-like"/>
    <property type="match status" value="1"/>
</dbReference>
<dbReference type="InterPro" id="IPR045585">
    <property type="entry name" value="CdaA_N"/>
</dbReference>
<dbReference type="NCBIfam" id="TIGR00159">
    <property type="entry name" value="diadenylate cyclase CdaA"/>
    <property type="match status" value="1"/>
</dbReference>
<keyword evidence="2 10" id="KW-1003">Cell membrane</keyword>
<keyword evidence="8 10" id="KW-1133">Transmembrane helix</keyword>
<keyword evidence="3 10" id="KW-0808">Transferase</keyword>
<keyword evidence="4 10" id="KW-0812">Transmembrane</keyword>
<comment type="similarity">
    <text evidence="10">Belongs to the adenylate cyclase family. DacA/CdaA subfamily.</text>
</comment>
<comment type="function">
    <text evidence="10">Catalyzes the condensation of 2 ATP molecules into cyclic di-AMP (c-di-AMP), a second messenger used to regulate differing processes in different bacteria.</text>
</comment>
<dbReference type="AlphaFoldDB" id="N1WN19"/>
<feature type="domain" description="DAC" evidence="11">
    <location>
        <begin position="80"/>
        <end position="248"/>
    </location>
</feature>
<protein>
    <recommendedName>
        <fullName evidence="10">Diadenylate cyclase</fullName>
        <shortName evidence="10">DAC</shortName>
        <ecNumber evidence="10">2.7.7.85</ecNumber>
    </recommendedName>
    <alternativeName>
        <fullName evidence="10">Cyclic-di-AMP synthase</fullName>
        <shortName evidence="10">c-di-AMP synthase</shortName>
    </alternativeName>
</protein>
<accession>N1WN19</accession>
<dbReference type="Pfam" id="PF19293">
    <property type="entry name" value="CdaA_N"/>
    <property type="match status" value="1"/>
</dbReference>
<evidence type="ECO:0000256" key="8">
    <source>
        <dbReference type="ARBA" id="ARBA00022989"/>
    </source>
</evidence>
<dbReference type="RefSeq" id="WP_003436994.1">
    <property type="nucleotide sequence ID" value="NZ_APLF01000004.1"/>
</dbReference>
<dbReference type="GO" id="GO:0006171">
    <property type="term" value="P:cAMP biosynthetic process"/>
    <property type="evidence" value="ECO:0007669"/>
    <property type="project" value="InterPro"/>
</dbReference>
<dbReference type="GO" id="GO:0005524">
    <property type="term" value="F:ATP binding"/>
    <property type="evidence" value="ECO:0007669"/>
    <property type="project" value="UniProtKB-UniRule"/>
</dbReference>
<evidence type="ECO:0000313" key="13">
    <source>
        <dbReference type="Proteomes" id="UP000012317"/>
    </source>
</evidence>
<dbReference type="PANTHER" id="PTHR34185:SF1">
    <property type="entry name" value="DIADENYLATE CYCLASE"/>
    <property type="match status" value="1"/>
</dbReference>
<evidence type="ECO:0000256" key="1">
    <source>
        <dbReference type="ARBA" id="ARBA00000877"/>
    </source>
</evidence>
<keyword evidence="9 10" id="KW-0472">Membrane</keyword>
<dbReference type="EC" id="2.7.7.85" evidence="10"/>
<dbReference type="STRING" id="1189619.pgond44_04085"/>
<comment type="catalytic activity">
    <reaction evidence="1 10">
        <text>2 ATP = 3',3'-c-di-AMP + 2 diphosphate</text>
        <dbReference type="Rhea" id="RHEA:35655"/>
        <dbReference type="ChEBI" id="CHEBI:30616"/>
        <dbReference type="ChEBI" id="CHEBI:33019"/>
        <dbReference type="ChEBI" id="CHEBI:71500"/>
        <dbReference type="EC" id="2.7.7.85"/>
    </reaction>
</comment>
<evidence type="ECO:0000256" key="5">
    <source>
        <dbReference type="ARBA" id="ARBA00022695"/>
    </source>
</evidence>
<dbReference type="InterPro" id="IPR050338">
    <property type="entry name" value="DisA"/>
</dbReference>
<evidence type="ECO:0000256" key="9">
    <source>
        <dbReference type="ARBA" id="ARBA00023136"/>
    </source>
</evidence>
<dbReference type="InterPro" id="IPR036888">
    <property type="entry name" value="DNA_integrity_DisA_N_sf"/>
</dbReference>
<dbReference type="Proteomes" id="UP000012317">
    <property type="component" value="Unassembled WGS sequence"/>
</dbReference>
<evidence type="ECO:0000313" key="12">
    <source>
        <dbReference type="EMBL" id="EMY81691.1"/>
    </source>
</evidence>
<feature type="transmembrane region" description="Helical" evidence="10">
    <location>
        <begin position="6"/>
        <end position="27"/>
    </location>
</feature>
<evidence type="ECO:0000259" key="11">
    <source>
        <dbReference type="PROSITE" id="PS51794"/>
    </source>
</evidence>
<dbReference type="PIRSF" id="PIRSF004793">
    <property type="entry name" value="UCP004793"/>
    <property type="match status" value="1"/>
</dbReference>
<gene>
    <name evidence="10" type="primary">dacA</name>
    <name evidence="12" type="ORF">pgond44_04085</name>
</gene>
<evidence type="ECO:0000256" key="3">
    <source>
        <dbReference type="ARBA" id="ARBA00022679"/>
    </source>
</evidence>
<keyword evidence="6 10" id="KW-0547">Nucleotide-binding</keyword>
<dbReference type="GO" id="GO:0004016">
    <property type="term" value="F:adenylate cyclase activity"/>
    <property type="evidence" value="ECO:0007669"/>
    <property type="project" value="UniProtKB-UniRule"/>
</dbReference>
<dbReference type="PROSITE" id="PS51794">
    <property type="entry name" value="DAC"/>
    <property type="match status" value="1"/>
</dbReference>
<dbReference type="PATRIC" id="fig|1189619.4.peg.851"/>
<dbReference type="Gene3D" id="3.40.1700.10">
    <property type="entry name" value="DNA integrity scanning protein, DisA, N-terminal domain"/>
    <property type="match status" value="1"/>
</dbReference>
<name>N1WN19_9FLAO</name>
<keyword evidence="13" id="KW-1185">Reference proteome</keyword>
<dbReference type="InterPro" id="IPR003390">
    <property type="entry name" value="DNA_integrity_scan_DisA_N"/>
</dbReference>
<dbReference type="InterPro" id="IPR034701">
    <property type="entry name" value="CdaA"/>
</dbReference>
<dbReference type="InterPro" id="IPR014046">
    <property type="entry name" value="C-di-AMP_synthase"/>
</dbReference>
<organism evidence="12 13">
    <name type="scientific">Psychroflexus gondwanensis ACAM 44</name>
    <dbReference type="NCBI Taxonomy" id="1189619"/>
    <lineage>
        <taxon>Bacteria</taxon>
        <taxon>Pseudomonadati</taxon>
        <taxon>Bacteroidota</taxon>
        <taxon>Flavobacteriia</taxon>
        <taxon>Flavobacteriales</taxon>
        <taxon>Flavobacteriaceae</taxon>
        <taxon>Psychroflexus</taxon>
    </lineage>
</organism>
<proteinExistence type="inferred from homology"/>
<comment type="caution">
    <text evidence="10">Lacks conserved residue(s) required for the propagation of feature annotation.</text>
</comment>
<dbReference type="EMBL" id="APLF01000004">
    <property type="protein sequence ID" value="EMY81691.1"/>
    <property type="molecule type" value="Genomic_DNA"/>
</dbReference>
<keyword evidence="7 10" id="KW-0067">ATP-binding</keyword>
<dbReference type="Pfam" id="PF02457">
    <property type="entry name" value="DAC"/>
    <property type="match status" value="1"/>
</dbReference>
<dbReference type="eggNOG" id="COG1624">
    <property type="taxonomic scope" value="Bacteria"/>
</dbReference>
<evidence type="ECO:0000256" key="2">
    <source>
        <dbReference type="ARBA" id="ARBA00022475"/>
    </source>
</evidence>
<sequence>MALDFLDFRVLDILDILLVAVLLYYIYKLVKGSAAINIFIGIVIIYLIWKLTQLLKMEMLSSVLGEFIGVGMFALIVVFQQEIRKFLLMIGSTNFGSKNNWFQLKFSNRENKTLNYVDIIVEACKKLGSTHTGALIVIKRNTKLDFVKNTGDAMDIKVNRPIIESIFYKNSTLHDGAIIIEDGRITATRVILPVSNDRDIPLRFGLRHRAAVGISEKTDAVALVVSEETGQISYLKNGEFNIFDNVENLAEQIKTDLS</sequence>
<dbReference type="HAMAP" id="MF_01499">
    <property type="entry name" value="DacA"/>
    <property type="match status" value="1"/>
</dbReference>